<dbReference type="Pfam" id="PF02770">
    <property type="entry name" value="Acyl-CoA_dh_M"/>
    <property type="match status" value="1"/>
</dbReference>
<feature type="domain" description="Acyl-CoA oxidase/dehydrogenase middle" evidence="8">
    <location>
        <begin position="126"/>
        <end position="220"/>
    </location>
</feature>
<dbReference type="Gene3D" id="2.40.110.10">
    <property type="entry name" value="Butyryl-CoA Dehydrogenase, subunit A, domain 2"/>
    <property type="match status" value="1"/>
</dbReference>
<dbReference type="KEGG" id="omr:OXIME_001163"/>
<dbReference type="RefSeq" id="WP_393970919.1">
    <property type="nucleotide sequence ID" value="NZ_CP133772.1"/>
</dbReference>
<comment type="cofactor">
    <cofactor evidence="1 6">
        <name>FAD</name>
        <dbReference type="ChEBI" id="CHEBI:57692"/>
    </cofactor>
</comment>
<reference evidence="10 11" key="1">
    <citation type="submission" date="2023-09" db="EMBL/GenBank/DDBJ databases">
        <authorList>
            <person name="Golyshina O.V."/>
            <person name="Lunev E.A."/>
            <person name="Bargiela R."/>
            <person name="Gaines M.C."/>
            <person name="Daum B."/>
            <person name="Bale N.J."/>
            <person name="Koenen M."/>
            <person name="Sinninghe Damst J.S."/>
            <person name="Yakimov M."/>
            <person name="Golyshin P.N."/>
        </authorList>
    </citation>
    <scope>NUCLEOTIDE SEQUENCE [LARGE SCALE GENOMIC DNA]</scope>
    <source>
        <strain evidence="10 11">M1</strain>
    </source>
</reference>
<sequence>MVIMSLIKLTEEEEQILEYIKQFSEKEVKPLAKEIDEKKTVPEKIIKKMKELGLFSTYIPKEYGGAGLSFSFLVRAIEEISKACPSTALVLDGALTLFADPLIMFGSEKLKKKYLPRVAQGAIGGLALTEAEAGSDAASIRTRAEKKGDKFVINGTKIFISNGRLAEFFVVDAVTDPEKGHRGISTFVVDSNIKGFKISRDIQKMGIRGSSTVELEFDNVEVPEENLVGELNRGFKVVMDTLDSGRIGIAAQALGIAQSALDEAIEYIKGRKQFGKAISEFQGIQFLIADLSTELEAARLITYKAAEMFDNKENTIKISSMAKLFASDVAMKVTTESLQLFGGYGYTTELSAERHMRDAKITQIYEGTNQIQRLIIARELLK</sequence>
<gene>
    <name evidence="10" type="ORF">OXIME_001163</name>
</gene>
<dbReference type="SUPFAM" id="SSF56645">
    <property type="entry name" value="Acyl-CoA dehydrogenase NM domain-like"/>
    <property type="match status" value="1"/>
</dbReference>
<evidence type="ECO:0000259" key="9">
    <source>
        <dbReference type="Pfam" id="PF02771"/>
    </source>
</evidence>
<evidence type="ECO:0000256" key="3">
    <source>
        <dbReference type="ARBA" id="ARBA00022630"/>
    </source>
</evidence>
<dbReference type="PROSITE" id="PS00072">
    <property type="entry name" value="ACYL_COA_DH_1"/>
    <property type="match status" value="1"/>
</dbReference>
<keyword evidence="5 6" id="KW-0560">Oxidoreductase</keyword>
<organism evidence="10 11">
    <name type="scientific">Oxyplasma meridianum</name>
    <dbReference type="NCBI Taxonomy" id="3073602"/>
    <lineage>
        <taxon>Archaea</taxon>
        <taxon>Methanobacteriati</taxon>
        <taxon>Thermoplasmatota</taxon>
        <taxon>Thermoplasmata</taxon>
        <taxon>Thermoplasmatales</taxon>
        <taxon>Thermoplasmataceae</taxon>
        <taxon>Oxyplasma</taxon>
    </lineage>
</organism>
<dbReference type="FunFam" id="1.10.540.10:FF:000002">
    <property type="entry name" value="Acyl-CoA dehydrogenase FadE19"/>
    <property type="match status" value="1"/>
</dbReference>
<dbReference type="Gene3D" id="1.10.540.10">
    <property type="entry name" value="Acyl-CoA dehydrogenase/oxidase, N-terminal domain"/>
    <property type="match status" value="1"/>
</dbReference>
<accession>A0AAX4NGJ8</accession>
<evidence type="ECO:0000259" key="8">
    <source>
        <dbReference type="Pfam" id="PF02770"/>
    </source>
</evidence>
<dbReference type="Gene3D" id="1.20.140.10">
    <property type="entry name" value="Butyryl-CoA Dehydrogenase, subunit A, domain 3"/>
    <property type="match status" value="1"/>
</dbReference>
<dbReference type="EMBL" id="CP133772">
    <property type="protein sequence ID" value="WYY00585.1"/>
    <property type="molecule type" value="Genomic_DNA"/>
</dbReference>
<dbReference type="PROSITE" id="PS00073">
    <property type="entry name" value="ACYL_COA_DH_2"/>
    <property type="match status" value="1"/>
</dbReference>
<dbReference type="GO" id="GO:0050660">
    <property type="term" value="F:flavin adenine dinucleotide binding"/>
    <property type="evidence" value="ECO:0007669"/>
    <property type="project" value="InterPro"/>
</dbReference>
<dbReference type="AlphaFoldDB" id="A0AAX4NGJ8"/>
<keyword evidence="4 6" id="KW-0274">FAD</keyword>
<evidence type="ECO:0000313" key="11">
    <source>
        <dbReference type="Proteomes" id="UP001451606"/>
    </source>
</evidence>
<dbReference type="Proteomes" id="UP001451606">
    <property type="component" value="Chromosome"/>
</dbReference>
<evidence type="ECO:0000256" key="5">
    <source>
        <dbReference type="ARBA" id="ARBA00023002"/>
    </source>
</evidence>
<feature type="domain" description="Acyl-CoA dehydrogenase/oxidase C-terminal" evidence="7">
    <location>
        <begin position="232"/>
        <end position="381"/>
    </location>
</feature>
<evidence type="ECO:0000256" key="1">
    <source>
        <dbReference type="ARBA" id="ARBA00001974"/>
    </source>
</evidence>
<dbReference type="Pfam" id="PF02771">
    <property type="entry name" value="Acyl-CoA_dh_N"/>
    <property type="match status" value="1"/>
</dbReference>
<dbReference type="InterPro" id="IPR009075">
    <property type="entry name" value="AcylCo_DH/oxidase_C"/>
</dbReference>
<dbReference type="GO" id="GO:0003995">
    <property type="term" value="F:acyl-CoA dehydrogenase activity"/>
    <property type="evidence" value="ECO:0007669"/>
    <property type="project" value="InterPro"/>
</dbReference>
<dbReference type="FunFam" id="1.20.140.10:FF:000004">
    <property type="entry name" value="Acyl-CoA dehydrogenase FadE25"/>
    <property type="match status" value="1"/>
</dbReference>
<dbReference type="PANTHER" id="PTHR43884:SF12">
    <property type="entry name" value="ISOVALERYL-COA DEHYDROGENASE, MITOCHONDRIAL-RELATED"/>
    <property type="match status" value="1"/>
</dbReference>
<dbReference type="InterPro" id="IPR009100">
    <property type="entry name" value="AcylCoA_DH/oxidase_NM_dom_sf"/>
</dbReference>
<evidence type="ECO:0000256" key="6">
    <source>
        <dbReference type="RuleBase" id="RU362125"/>
    </source>
</evidence>
<protein>
    <submittedName>
        <fullName evidence="10">Acyl-CoA dehydrogenase</fullName>
    </submittedName>
</protein>
<dbReference type="SUPFAM" id="SSF47203">
    <property type="entry name" value="Acyl-CoA dehydrogenase C-terminal domain-like"/>
    <property type="match status" value="1"/>
</dbReference>
<comment type="similarity">
    <text evidence="2 6">Belongs to the acyl-CoA dehydrogenase family.</text>
</comment>
<dbReference type="Pfam" id="PF00441">
    <property type="entry name" value="Acyl-CoA_dh_1"/>
    <property type="match status" value="1"/>
</dbReference>
<dbReference type="CDD" id="cd01158">
    <property type="entry name" value="SCAD_SBCAD"/>
    <property type="match status" value="1"/>
</dbReference>
<keyword evidence="11" id="KW-1185">Reference proteome</keyword>
<evidence type="ECO:0000256" key="2">
    <source>
        <dbReference type="ARBA" id="ARBA00009347"/>
    </source>
</evidence>
<dbReference type="PANTHER" id="PTHR43884">
    <property type="entry name" value="ACYL-COA DEHYDROGENASE"/>
    <property type="match status" value="1"/>
</dbReference>
<dbReference type="InterPro" id="IPR046373">
    <property type="entry name" value="Acyl-CoA_Oxase/DH_mid-dom_sf"/>
</dbReference>
<dbReference type="FunFam" id="2.40.110.10:FF:000001">
    <property type="entry name" value="Acyl-CoA dehydrogenase, mitochondrial"/>
    <property type="match status" value="1"/>
</dbReference>
<dbReference type="InterPro" id="IPR036250">
    <property type="entry name" value="AcylCo_DH-like_C"/>
</dbReference>
<dbReference type="InterPro" id="IPR013786">
    <property type="entry name" value="AcylCoA_DH/ox_N"/>
</dbReference>
<evidence type="ECO:0000256" key="4">
    <source>
        <dbReference type="ARBA" id="ARBA00022827"/>
    </source>
</evidence>
<dbReference type="PIRSF" id="PIRSF016578">
    <property type="entry name" value="HsaA"/>
    <property type="match status" value="1"/>
</dbReference>
<evidence type="ECO:0000313" key="10">
    <source>
        <dbReference type="EMBL" id="WYY00585.1"/>
    </source>
</evidence>
<keyword evidence="3 6" id="KW-0285">Flavoprotein</keyword>
<name>A0AAX4NGJ8_9ARCH</name>
<dbReference type="InterPro" id="IPR006089">
    <property type="entry name" value="Acyl-CoA_DH_CS"/>
</dbReference>
<evidence type="ECO:0000259" key="7">
    <source>
        <dbReference type="Pfam" id="PF00441"/>
    </source>
</evidence>
<dbReference type="InterPro" id="IPR006091">
    <property type="entry name" value="Acyl-CoA_Oxase/DH_mid-dom"/>
</dbReference>
<feature type="domain" description="Acyl-CoA dehydrogenase/oxidase N-terminal" evidence="9">
    <location>
        <begin position="10"/>
        <end position="121"/>
    </location>
</feature>
<proteinExistence type="inferred from homology"/>
<dbReference type="InterPro" id="IPR037069">
    <property type="entry name" value="AcylCoA_DH/ox_N_sf"/>
</dbReference>
<dbReference type="GeneID" id="95967900"/>